<feature type="compositionally biased region" description="Polar residues" evidence="1">
    <location>
        <begin position="41"/>
        <end position="50"/>
    </location>
</feature>
<name>A0A191UG45_9BURK</name>
<protein>
    <submittedName>
        <fullName evidence="2">Uncharacterized protein</fullName>
    </submittedName>
</protein>
<organism evidence="2 3">
    <name type="scientific">Polynucleobacter wuianus</name>
    <dbReference type="NCBI Taxonomy" id="1743168"/>
    <lineage>
        <taxon>Bacteria</taxon>
        <taxon>Pseudomonadati</taxon>
        <taxon>Pseudomonadota</taxon>
        <taxon>Betaproteobacteria</taxon>
        <taxon>Burkholderiales</taxon>
        <taxon>Burkholderiaceae</taxon>
        <taxon>Polynucleobacter</taxon>
    </lineage>
</organism>
<dbReference type="EMBL" id="CP015922">
    <property type="protein sequence ID" value="ANI99984.1"/>
    <property type="molecule type" value="Genomic_DNA"/>
</dbReference>
<sequence>MSLALFLMLISRSPSPHYRLGLFGVGSGAQLRAPTHHGYFNTRSRTQTPAASGHGDGLPYC</sequence>
<reference evidence="3" key="1">
    <citation type="submission" date="2016-05" db="EMBL/GenBank/DDBJ databases">
        <title>Polynucleobacter sp. QLW-P1FAT50C-4 genome.</title>
        <authorList>
            <person name="Hahn M.W."/>
        </authorList>
    </citation>
    <scope>NUCLEOTIDE SEQUENCE [LARGE SCALE GENOMIC DNA]</scope>
    <source>
        <strain evidence="3">QLW-P1FAT50C-4</strain>
    </source>
</reference>
<accession>A0A191UG45</accession>
<evidence type="ECO:0000313" key="2">
    <source>
        <dbReference type="EMBL" id="ANI99984.1"/>
    </source>
</evidence>
<gene>
    <name evidence="2" type="ORF">A8O14_07825</name>
</gene>
<evidence type="ECO:0000313" key="3">
    <source>
        <dbReference type="Proteomes" id="UP000078463"/>
    </source>
</evidence>
<feature type="region of interest" description="Disordered" evidence="1">
    <location>
        <begin position="39"/>
        <end position="61"/>
    </location>
</feature>
<dbReference type="RefSeq" id="WP_068948992.1">
    <property type="nucleotide sequence ID" value="NZ_CP015922.1"/>
</dbReference>
<dbReference type="STRING" id="1743168.A8O14_07825"/>
<dbReference type="Proteomes" id="UP000078463">
    <property type="component" value="Chromosome"/>
</dbReference>
<evidence type="ECO:0000256" key="1">
    <source>
        <dbReference type="SAM" id="MobiDB-lite"/>
    </source>
</evidence>
<dbReference type="AlphaFoldDB" id="A0A191UG45"/>
<dbReference type="KEGG" id="pwu:A8O14_07825"/>
<proteinExistence type="predicted"/>
<keyword evidence="3" id="KW-1185">Reference proteome</keyword>